<sequence length="40" mass="5017">MFFFIWDGEVLKILYDIKSEEKHMTELLRRFELEKLKENP</sequence>
<protein>
    <submittedName>
        <fullName evidence="1">Uncharacterized protein</fullName>
    </submittedName>
</protein>
<name>A0A6C0AFE0_9ZZZZ</name>
<reference evidence="1" key="1">
    <citation type="journal article" date="2020" name="Nature">
        <title>Giant virus diversity and host interactions through global metagenomics.</title>
        <authorList>
            <person name="Schulz F."/>
            <person name="Roux S."/>
            <person name="Paez-Espino D."/>
            <person name="Jungbluth S."/>
            <person name="Walsh D.A."/>
            <person name="Denef V.J."/>
            <person name="McMahon K.D."/>
            <person name="Konstantinidis K.T."/>
            <person name="Eloe-Fadrosh E.A."/>
            <person name="Kyrpides N.C."/>
            <person name="Woyke T."/>
        </authorList>
    </citation>
    <scope>NUCLEOTIDE SEQUENCE</scope>
    <source>
        <strain evidence="1">GVMAG-S-1021933-23</strain>
    </source>
</reference>
<dbReference type="EMBL" id="MN740595">
    <property type="protein sequence ID" value="QHS78173.1"/>
    <property type="molecule type" value="Genomic_DNA"/>
</dbReference>
<dbReference type="AlphaFoldDB" id="A0A6C0AFE0"/>
<accession>A0A6C0AFE0</accession>
<evidence type="ECO:0000313" key="1">
    <source>
        <dbReference type="EMBL" id="QHS78173.1"/>
    </source>
</evidence>
<organism evidence="1">
    <name type="scientific">viral metagenome</name>
    <dbReference type="NCBI Taxonomy" id="1070528"/>
    <lineage>
        <taxon>unclassified sequences</taxon>
        <taxon>metagenomes</taxon>
        <taxon>organismal metagenomes</taxon>
    </lineage>
</organism>
<proteinExistence type="predicted"/>